<reference evidence="2 3" key="1">
    <citation type="journal article" date="2021" name="Comput. Struct. Biotechnol. J.">
        <title>De novo genome assembly of the potent medicinal plant Rehmannia glutinosa using nanopore technology.</title>
        <authorList>
            <person name="Ma L."/>
            <person name="Dong C."/>
            <person name="Song C."/>
            <person name="Wang X."/>
            <person name="Zheng X."/>
            <person name="Niu Y."/>
            <person name="Chen S."/>
            <person name="Feng W."/>
        </authorList>
    </citation>
    <scope>NUCLEOTIDE SEQUENCE [LARGE SCALE GENOMIC DNA]</scope>
    <source>
        <strain evidence="2">DH-2019</strain>
    </source>
</reference>
<evidence type="ECO:0000313" key="2">
    <source>
        <dbReference type="EMBL" id="KAK6162183.1"/>
    </source>
</evidence>
<accession>A0ABR0XSJ2</accession>
<gene>
    <name evidence="2" type="ORF">DH2020_002024</name>
</gene>
<comment type="caution">
    <text evidence="2">The sequence shown here is derived from an EMBL/GenBank/DDBJ whole genome shotgun (WGS) entry which is preliminary data.</text>
</comment>
<evidence type="ECO:0000313" key="3">
    <source>
        <dbReference type="Proteomes" id="UP001318860"/>
    </source>
</evidence>
<dbReference type="Proteomes" id="UP001318860">
    <property type="component" value="Unassembled WGS sequence"/>
</dbReference>
<protein>
    <submittedName>
        <fullName evidence="2">Uncharacterized protein</fullName>
    </submittedName>
</protein>
<name>A0ABR0XSJ2_REHGL</name>
<evidence type="ECO:0000256" key="1">
    <source>
        <dbReference type="SAM" id="MobiDB-lite"/>
    </source>
</evidence>
<keyword evidence="3" id="KW-1185">Reference proteome</keyword>
<proteinExistence type="predicted"/>
<feature type="compositionally biased region" description="Basic and acidic residues" evidence="1">
    <location>
        <begin position="79"/>
        <end position="91"/>
    </location>
</feature>
<organism evidence="2 3">
    <name type="scientific">Rehmannia glutinosa</name>
    <name type="common">Chinese foxglove</name>
    <dbReference type="NCBI Taxonomy" id="99300"/>
    <lineage>
        <taxon>Eukaryota</taxon>
        <taxon>Viridiplantae</taxon>
        <taxon>Streptophyta</taxon>
        <taxon>Embryophyta</taxon>
        <taxon>Tracheophyta</taxon>
        <taxon>Spermatophyta</taxon>
        <taxon>Magnoliopsida</taxon>
        <taxon>eudicotyledons</taxon>
        <taxon>Gunneridae</taxon>
        <taxon>Pentapetalae</taxon>
        <taxon>asterids</taxon>
        <taxon>lamiids</taxon>
        <taxon>Lamiales</taxon>
        <taxon>Orobanchaceae</taxon>
        <taxon>Rehmannieae</taxon>
        <taxon>Rehmannia</taxon>
    </lineage>
</organism>
<sequence length="112" mass="12273">MAAFLGPQIYGRPSFLGLFINPTTTNYVTVCSALSASARARENGGFFLFRSVSEGRTADKNPLKKYTAAIERPGIRFEKKGTGFDSRDALHSEAGGSEDMKKKTFLPYKQAI</sequence>
<feature type="region of interest" description="Disordered" evidence="1">
    <location>
        <begin position="79"/>
        <end position="103"/>
    </location>
</feature>
<dbReference type="EMBL" id="JABTTQ020000002">
    <property type="protein sequence ID" value="KAK6162183.1"/>
    <property type="molecule type" value="Genomic_DNA"/>
</dbReference>